<gene>
    <name evidence="2" type="ORF">SAMN05216490_4164</name>
</gene>
<sequence length="246" mass="28279">MKKILWTNFIAAILLLSFSVCKAQDNYQPGYIILNDGIRVAAFITLNDDAPWYNQRYIRYKDSTAFAADPNVKSKKIKVDDMKCFQAGTRIFDKIHYVNMENLQLKSMGTNDHMMERLAMGRINAHRFYQYPQDFVVYLASDDEVAQKEAEKKNDLIKGYKILVQKDDETKLHDAFDFDLQKYFKDTPEVLEKFQSGGYGNQPIAAHMSLAQRMISLAKKSAFKPEEADGIIAALNDYNDKNVGKK</sequence>
<feature type="signal peptide" evidence="1">
    <location>
        <begin position="1"/>
        <end position="23"/>
    </location>
</feature>
<evidence type="ECO:0000313" key="3">
    <source>
        <dbReference type="Proteomes" id="UP000199679"/>
    </source>
</evidence>
<evidence type="ECO:0000313" key="2">
    <source>
        <dbReference type="EMBL" id="SDT58390.1"/>
    </source>
</evidence>
<dbReference type="Proteomes" id="UP000199679">
    <property type="component" value="Chromosome I"/>
</dbReference>
<dbReference type="OrthoDB" id="767616at2"/>
<feature type="chain" id="PRO_5009269999" evidence="1">
    <location>
        <begin position="24"/>
        <end position="246"/>
    </location>
</feature>
<dbReference type="STRING" id="652787.SAMN05216490_4164"/>
<organism evidence="2 3">
    <name type="scientific">Mucilaginibacter mallensis</name>
    <dbReference type="NCBI Taxonomy" id="652787"/>
    <lineage>
        <taxon>Bacteria</taxon>
        <taxon>Pseudomonadati</taxon>
        <taxon>Bacteroidota</taxon>
        <taxon>Sphingobacteriia</taxon>
        <taxon>Sphingobacteriales</taxon>
        <taxon>Sphingobacteriaceae</taxon>
        <taxon>Mucilaginibacter</taxon>
    </lineage>
</organism>
<keyword evidence="3" id="KW-1185">Reference proteome</keyword>
<accession>A0A1H2BJ78</accession>
<dbReference type="AlphaFoldDB" id="A0A1H2BJ78"/>
<reference evidence="2 3" key="1">
    <citation type="submission" date="2016-10" db="EMBL/GenBank/DDBJ databases">
        <authorList>
            <person name="de Groot N.N."/>
        </authorList>
    </citation>
    <scope>NUCLEOTIDE SEQUENCE [LARGE SCALE GENOMIC DNA]</scope>
    <source>
        <strain evidence="2 3">MP1X4</strain>
    </source>
</reference>
<name>A0A1H2BJ78_MUCMA</name>
<dbReference type="EMBL" id="LT629740">
    <property type="protein sequence ID" value="SDT58390.1"/>
    <property type="molecule type" value="Genomic_DNA"/>
</dbReference>
<keyword evidence="1" id="KW-0732">Signal</keyword>
<protein>
    <submittedName>
        <fullName evidence="2">Uncharacterized protein</fullName>
    </submittedName>
</protein>
<dbReference type="RefSeq" id="WP_091377587.1">
    <property type="nucleotide sequence ID" value="NZ_LT629740.1"/>
</dbReference>
<evidence type="ECO:0000256" key="1">
    <source>
        <dbReference type="SAM" id="SignalP"/>
    </source>
</evidence>
<proteinExistence type="predicted"/>